<feature type="transmembrane region" description="Helical" evidence="1">
    <location>
        <begin position="24"/>
        <end position="46"/>
    </location>
</feature>
<dbReference type="EMBL" id="CP019454">
    <property type="protein sequence ID" value="AUW95171.1"/>
    <property type="molecule type" value="Genomic_DNA"/>
</dbReference>
<keyword evidence="1" id="KW-1133">Transmembrane helix</keyword>
<gene>
    <name evidence="2" type="ORF">BXT84_15405</name>
</gene>
<accession>A0ABN5H377</accession>
<keyword evidence="3" id="KW-1185">Reference proteome</keyword>
<organism evidence="2 3">
    <name type="scientific">Sulfobacillus thermotolerans</name>
    <dbReference type="NCBI Taxonomy" id="338644"/>
    <lineage>
        <taxon>Bacteria</taxon>
        <taxon>Bacillati</taxon>
        <taxon>Bacillota</taxon>
        <taxon>Clostridia</taxon>
        <taxon>Eubacteriales</taxon>
        <taxon>Clostridiales Family XVII. Incertae Sedis</taxon>
        <taxon>Sulfobacillus</taxon>
    </lineage>
</organism>
<reference evidence="2 3" key="1">
    <citation type="journal article" date="2019" name="Sci. Rep.">
        <title>Sulfobacillus thermotolerans: new insights into resistance and metabolic capacities of acidophilic chemolithotrophs.</title>
        <authorList>
            <person name="Panyushkina A.E."/>
            <person name="Babenko V.V."/>
            <person name="Nikitina A.S."/>
            <person name="Selezneva O.V."/>
            <person name="Tsaplina I.A."/>
            <person name="Letarova M.A."/>
            <person name="Kostryukova E.S."/>
            <person name="Letarov A.V."/>
        </authorList>
    </citation>
    <scope>NUCLEOTIDE SEQUENCE [LARGE SCALE GENOMIC DNA]</scope>
    <source>
        <strain evidence="2 3">Kr1</strain>
    </source>
</reference>
<evidence type="ECO:0000313" key="2">
    <source>
        <dbReference type="EMBL" id="AUW95171.1"/>
    </source>
</evidence>
<evidence type="ECO:0000256" key="1">
    <source>
        <dbReference type="SAM" id="Phobius"/>
    </source>
</evidence>
<keyword evidence="1" id="KW-0812">Transmembrane</keyword>
<keyword evidence="1" id="KW-0472">Membrane</keyword>
<evidence type="ECO:0000313" key="3">
    <source>
        <dbReference type="Proteomes" id="UP000325292"/>
    </source>
</evidence>
<protein>
    <submittedName>
        <fullName evidence="2">Uncharacterized protein</fullName>
    </submittedName>
</protein>
<name>A0ABN5H377_9FIRM</name>
<proteinExistence type="predicted"/>
<dbReference type="Proteomes" id="UP000325292">
    <property type="component" value="Chromosome"/>
</dbReference>
<sequence>MVVNEGDVTPMGVVRCRFRIRPGVWYIVTDCTVCLFCYSATAYALLPSEILHGGKRWGQGILFDRPHMRRIFFLWPQWEQRLHALGDEMPERRALKPRK</sequence>